<evidence type="ECO:0000313" key="4">
    <source>
        <dbReference type="EMBL" id="RFU17562.1"/>
    </source>
</evidence>
<feature type="domain" description="Acyltransferase 3" evidence="3">
    <location>
        <begin position="39"/>
        <end position="330"/>
    </location>
</feature>
<feature type="transmembrane region" description="Helical" evidence="2">
    <location>
        <begin position="36"/>
        <end position="53"/>
    </location>
</feature>
<feature type="transmembrane region" description="Helical" evidence="2">
    <location>
        <begin position="295"/>
        <end position="321"/>
    </location>
</feature>
<evidence type="ECO:0000256" key="2">
    <source>
        <dbReference type="SAM" id="Phobius"/>
    </source>
</evidence>
<dbReference type="GO" id="GO:0016747">
    <property type="term" value="F:acyltransferase activity, transferring groups other than amino-acyl groups"/>
    <property type="evidence" value="ECO:0007669"/>
    <property type="project" value="InterPro"/>
</dbReference>
<feature type="transmembrane region" description="Helical" evidence="2">
    <location>
        <begin position="97"/>
        <end position="118"/>
    </location>
</feature>
<keyword evidence="4" id="KW-0012">Acyltransferase</keyword>
<feature type="compositionally biased region" description="Polar residues" evidence="1">
    <location>
        <begin position="1"/>
        <end position="15"/>
    </location>
</feature>
<comment type="caution">
    <text evidence="4">The sequence shown here is derived from an EMBL/GenBank/DDBJ whole genome shotgun (WGS) entry which is preliminary data.</text>
</comment>
<organism evidence="4 5">
    <name type="scientific">Paracidobacterium acidisoli</name>
    <dbReference type="NCBI Taxonomy" id="2303751"/>
    <lineage>
        <taxon>Bacteria</taxon>
        <taxon>Pseudomonadati</taxon>
        <taxon>Acidobacteriota</taxon>
        <taxon>Terriglobia</taxon>
        <taxon>Terriglobales</taxon>
        <taxon>Acidobacteriaceae</taxon>
        <taxon>Paracidobacterium</taxon>
    </lineage>
</organism>
<feature type="transmembrane region" description="Helical" evidence="2">
    <location>
        <begin position="181"/>
        <end position="200"/>
    </location>
</feature>
<feature type="region of interest" description="Disordered" evidence="1">
    <location>
        <begin position="1"/>
        <end position="27"/>
    </location>
</feature>
<dbReference type="GO" id="GO:0016020">
    <property type="term" value="C:membrane"/>
    <property type="evidence" value="ECO:0007669"/>
    <property type="project" value="TreeGrafter"/>
</dbReference>
<dbReference type="OrthoDB" id="290051at2"/>
<dbReference type="GO" id="GO:0000271">
    <property type="term" value="P:polysaccharide biosynthetic process"/>
    <property type="evidence" value="ECO:0007669"/>
    <property type="project" value="TreeGrafter"/>
</dbReference>
<keyword evidence="2" id="KW-1133">Transmembrane helix</keyword>
<keyword evidence="2" id="KW-0812">Transmembrane</keyword>
<sequence length="367" mass="40486">MEANLSTVSESTSSVGLPPDAGPAAARTGKAPQVKLLNVQILRAYAAFAVVFFHTGFHRGLPRPLGRFGVDTFFVISGFMMAYICATNPRNFFLRRVARIVPLYWLATFAVFFLAIAAPRFLQATQASSVHLLKSLFFIPFLKSDGLVQPMLFVGWSINYEMYFYVIIALALLLTRRYAAVLSAFLLTGIFAVLHVLPITSKVLQFFGEPLIFEFLLGMVCFWFFHRLPRAAVTQYRYLILLLGIAGLIGQPLFAIYSPLHPVACAIGLQLAAMCMVLSAVLLDRIGFSLRVAALVLLGDASYATYLTHFYCVGAIGAAAGKIGSVFLQRDHLAGMLLCLIFAHLVGVAVYLAVDKPAHTWFRRRLD</sequence>
<dbReference type="Proteomes" id="UP000264702">
    <property type="component" value="Unassembled WGS sequence"/>
</dbReference>
<dbReference type="RefSeq" id="WP_117298311.1">
    <property type="nucleotide sequence ID" value="NZ_QVQT02000002.1"/>
</dbReference>
<dbReference type="PANTHER" id="PTHR23028">
    <property type="entry name" value="ACETYLTRANSFERASE"/>
    <property type="match status" value="1"/>
</dbReference>
<dbReference type="PANTHER" id="PTHR23028:SF131">
    <property type="entry name" value="BLR2367 PROTEIN"/>
    <property type="match status" value="1"/>
</dbReference>
<keyword evidence="5" id="KW-1185">Reference proteome</keyword>
<dbReference type="Pfam" id="PF01757">
    <property type="entry name" value="Acyl_transf_3"/>
    <property type="match status" value="1"/>
</dbReference>
<gene>
    <name evidence="4" type="ORF">D0Y96_05340</name>
</gene>
<dbReference type="AlphaFoldDB" id="A0A372IRL2"/>
<feature type="transmembrane region" description="Helical" evidence="2">
    <location>
        <begin position="238"/>
        <end position="257"/>
    </location>
</feature>
<feature type="transmembrane region" description="Helical" evidence="2">
    <location>
        <begin position="65"/>
        <end position="85"/>
    </location>
</feature>
<evidence type="ECO:0000259" key="3">
    <source>
        <dbReference type="Pfam" id="PF01757"/>
    </source>
</evidence>
<name>A0A372IRL2_9BACT</name>
<accession>A0A372IRL2</accession>
<dbReference type="EMBL" id="QVQT01000002">
    <property type="protein sequence ID" value="RFU17562.1"/>
    <property type="molecule type" value="Genomic_DNA"/>
</dbReference>
<protein>
    <submittedName>
        <fullName evidence="4">Acyltransferase</fullName>
    </submittedName>
</protein>
<keyword evidence="2" id="KW-0472">Membrane</keyword>
<proteinExistence type="predicted"/>
<evidence type="ECO:0000313" key="5">
    <source>
        <dbReference type="Proteomes" id="UP000264702"/>
    </source>
</evidence>
<feature type="transmembrane region" description="Helical" evidence="2">
    <location>
        <begin position="333"/>
        <end position="354"/>
    </location>
</feature>
<feature type="transmembrane region" description="Helical" evidence="2">
    <location>
        <begin position="206"/>
        <end position="226"/>
    </location>
</feature>
<feature type="transmembrane region" description="Helical" evidence="2">
    <location>
        <begin position="153"/>
        <end position="174"/>
    </location>
</feature>
<evidence type="ECO:0000256" key="1">
    <source>
        <dbReference type="SAM" id="MobiDB-lite"/>
    </source>
</evidence>
<dbReference type="InterPro" id="IPR002656">
    <property type="entry name" value="Acyl_transf_3_dom"/>
</dbReference>
<reference evidence="4 5" key="1">
    <citation type="submission" date="2018-08" db="EMBL/GenBank/DDBJ databases">
        <title>Acidipila sp. 4G-K13, an acidobacterium isolated from forest soil.</title>
        <authorList>
            <person name="Gao Z.-H."/>
            <person name="Qiu L.-H."/>
        </authorList>
    </citation>
    <scope>NUCLEOTIDE SEQUENCE [LARGE SCALE GENOMIC DNA]</scope>
    <source>
        <strain evidence="4 5">4G-K13</strain>
    </source>
</reference>
<keyword evidence="4" id="KW-0808">Transferase</keyword>
<dbReference type="InterPro" id="IPR050879">
    <property type="entry name" value="Acyltransferase_3"/>
</dbReference>
<feature type="transmembrane region" description="Helical" evidence="2">
    <location>
        <begin position="263"/>
        <end position="283"/>
    </location>
</feature>